<reference evidence="1 2" key="1">
    <citation type="journal article" date="2022" name="Hortic Res">
        <title>A haplotype resolved chromosomal level avocado genome allows analysis of novel avocado genes.</title>
        <authorList>
            <person name="Nath O."/>
            <person name="Fletcher S.J."/>
            <person name="Hayward A."/>
            <person name="Shaw L.M."/>
            <person name="Masouleh A.K."/>
            <person name="Furtado A."/>
            <person name="Henry R.J."/>
            <person name="Mitter N."/>
        </authorList>
    </citation>
    <scope>NUCLEOTIDE SEQUENCE [LARGE SCALE GENOMIC DNA]</scope>
    <source>
        <strain evidence="2">cv. Hass</strain>
    </source>
</reference>
<sequence>MCRSQSFKYNSRRQSNRRRRRIDRPVGLTIPAANVEVGAGSPTSPEFIYIDRPVVLALPALNARNDTHVGSSESSPRNGTVTRRSIRRNSISEEQQGGEEGQGNADSTAESDAME</sequence>
<name>A0ACC2LLW8_PERAE</name>
<accession>A0ACC2LLW8</accession>
<dbReference type="Proteomes" id="UP001234297">
    <property type="component" value="Chromosome 8"/>
</dbReference>
<gene>
    <name evidence="1" type="ORF">MRB53_027385</name>
</gene>
<proteinExistence type="predicted"/>
<evidence type="ECO:0000313" key="2">
    <source>
        <dbReference type="Proteomes" id="UP001234297"/>
    </source>
</evidence>
<protein>
    <submittedName>
        <fullName evidence="1">Uncharacterized protein</fullName>
    </submittedName>
</protein>
<organism evidence="1 2">
    <name type="scientific">Persea americana</name>
    <name type="common">Avocado</name>
    <dbReference type="NCBI Taxonomy" id="3435"/>
    <lineage>
        <taxon>Eukaryota</taxon>
        <taxon>Viridiplantae</taxon>
        <taxon>Streptophyta</taxon>
        <taxon>Embryophyta</taxon>
        <taxon>Tracheophyta</taxon>
        <taxon>Spermatophyta</taxon>
        <taxon>Magnoliopsida</taxon>
        <taxon>Magnoliidae</taxon>
        <taxon>Laurales</taxon>
        <taxon>Lauraceae</taxon>
        <taxon>Persea</taxon>
    </lineage>
</organism>
<dbReference type="EMBL" id="CM056816">
    <property type="protein sequence ID" value="KAJ8634049.1"/>
    <property type="molecule type" value="Genomic_DNA"/>
</dbReference>
<keyword evidence="2" id="KW-1185">Reference proteome</keyword>
<comment type="caution">
    <text evidence="1">The sequence shown here is derived from an EMBL/GenBank/DDBJ whole genome shotgun (WGS) entry which is preliminary data.</text>
</comment>
<evidence type="ECO:0000313" key="1">
    <source>
        <dbReference type="EMBL" id="KAJ8634049.1"/>
    </source>
</evidence>